<feature type="signal peptide" evidence="2">
    <location>
        <begin position="1"/>
        <end position="20"/>
    </location>
</feature>
<feature type="domain" description="Glycosyl hydrolase-like 10" evidence="3">
    <location>
        <begin position="30"/>
        <end position="340"/>
    </location>
</feature>
<gene>
    <name evidence="4" type="ORF">FTUN_1576</name>
</gene>
<dbReference type="RefSeq" id="WP_171470139.1">
    <property type="nucleotide sequence ID" value="NZ_CP053452.2"/>
</dbReference>
<evidence type="ECO:0000313" key="4">
    <source>
        <dbReference type="EMBL" id="QJW94057.1"/>
    </source>
</evidence>
<dbReference type="AlphaFoldDB" id="A0A6M5YJ32"/>
<keyword evidence="4" id="KW-0378">Hydrolase</keyword>
<name>A0A6M5YJ32_9BACT</name>
<dbReference type="Pfam" id="PF02638">
    <property type="entry name" value="GHL10"/>
    <property type="match status" value="1"/>
</dbReference>
<dbReference type="PANTHER" id="PTHR43405">
    <property type="entry name" value="GLYCOSYL HYDROLASE DIGH"/>
    <property type="match status" value="1"/>
</dbReference>
<dbReference type="KEGG" id="ftj:FTUN_1576"/>
<organism evidence="4 5">
    <name type="scientific">Frigoriglobus tundricola</name>
    <dbReference type="NCBI Taxonomy" id="2774151"/>
    <lineage>
        <taxon>Bacteria</taxon>
        <taxon>Pseudomonadati</taxon>
        <taxon>Planctomycetota</taxon>
        <taxon>Planctomycetia</taxon>
        <taxon>Gemmatales</taxon>
        <taxon>Gemmataceae</taxon>
        <taxon>Frigoriglobus</taxon>
    </lineage>
</organism>
<dbReference type="InterPro" id="IPR003790">
    <property type="entry name" value="GHL10"/>
</dbReference>
<dbReference type="SUPFAM" id="SSF51445">
    <property type="entry name" value="(Trans)glycosidases"/>
    <property type="match status" value="1"/>
</dbReference>
<reference evidence="5" key="1">
    <citation type="submission" date="2020-05" db="EMBL/GenBank/DDBJ databases">
        <title>Frigoriglobus tundricola gen. nov., sp. nov., a psychrotolerant cellulolytic planctomycete of the family Gemmataceae with two divergent copies of 16S rRNA gene.</title>
        <authorList>
            <person name="Kulichevskaya I.S."/>
            <person name="Ivanova A.A."/>
            <person name="Naumoff D.G."/>
            <person name="Beletsky A.V."/>
            <person name="Rijpstra W.I.C."/>
            <person name="Sinninghe Damste J.S."/>
            <person name="Mardanov A.V."/>
            <person name="Ravin N.V."/>
            <person name="Dedysh S.N."/>
        </authorList>
    </citation>
    <scope>NUCLEOTIDE SEQUENCE [LARGE SCALE GENOMIC DNA]</scope>
    <source>
        <strain evidence="5">PL17</strain>
    </source>
</reference>
<evidence type="ECO:0000313" key="5">
    <source>
        <dbReference type="Proteomes" id="UP000503447"/>
    </source>
</evidence>
<protein>
    <submittedName>
        <fullName evidence="4">TIM-barrel-type glycoside hydrolase</fullName>
    </submittedName>
</protein>
<sequence length="491" mass="54502">MLRSVLGLMALGFVAPAAPAADTPPPLPREFRGVWVATVANIDWPSKPGIPAEKQKSELLAILDKAAALKLNAVIFQVRPMADALYESKREPWSEYLTGTLGKAPGYDPLAFAVDEAHKRGLELHAWFNPYRARHPSAKSSAPDDHITKSRPDLAKPYGTHSWMNPTHPDVQNHALAVVLDVVKRYDIDGVHIDDYFYPYKEKDAAGAVIPFPDDDTWEAYQKDGGKLARDDWRRDAVNTFVKRMYSEAKRAKPWVKVGISPFGIWRPGHPAGITGLDQYAELYADAKLWFNEGWVDYVSPQLYWPIRQEKQSFPKLLEWWAGENTKKRHLWPGLYTGRVTGTEKGWPAKEVVDQITVTRKQKGVDGAVHFSARALMRNPGGIADELAKTYTEPALVPETPWLAQGKPPAPPEVSRETTDGKTLLRVKTASDTRFVVVRALTGGAWATTVRGAGAGTVTVPVPASERIVIVALDRTGRESEAVEVKYYPGK</sequence>
<feature type="chain" id="PRO_5026687048" evidence="2">
    <location>
        <begin position="21"/>
        <end position="491"/>
    </location>
</feature>
<dbReference type="InterPro" id="IPR017853">
    <property type="entry name" value="GH"/>
</dbReference>
<evidence type="ECO:0000259" key="3">
    <source>
        <dbReference type="Pfam" id="PF02638"/>
    </source>
</evidence>
<dbReference type="GO" id="GO:0016787">
    <property type="term" value="F:hydrolase activity"/>
    <property type="evidence" value="ECO:0007669"/>
    <property type="project" value="UniProtKB-KW"/>
</dbReference>
<proteinExistence type="predicted"/>
<dbReference type="EMBL" id="CP053452">
    <property type="protein sequence ID" value="QJW94057.1"/>
    <property type="molecule type" value="Genomic_DNA"/>
</dbReference>
<evidence type="ECO:0000256" key="1">
    <source>
        <dbReference type="ARBA" id="ARBA00022729"/>
    </source>
</evidence>
<dbReference type="InterPro" id="IPR052177">
    <property type="entry name" value="Divisome_Glycosyl_Hydrolase"/>
</dbReference>
<dbReference type="PANTHER" id="PTHR43405:SF1">
    <property type="entry name" value="GLYCOSYL HYDROLASE DIGH"/>
    <property type="match status" value="1"/>
</dbReference>
<keyword evidence="1 2" id="KW-0732">Signal</keyword>
<accession>A0A6M5YJ32</accession>
<keyword evidence="5" id="KW-1185">Reference proteome</keyword>
<dbReference type="Gene3D" id="3.20.20.80">
    <property type="entry name" value="Glycosidases"/>
    <property type="match status" value="1"/>
</dbReference>
<dbReference type="Proteomes" id="UP000503447">
    <property type="component" value="Chromosome"/>
</dbReference>
<evidence type="ECO:0000256" key="2">
    <source>
        <dbReference type="SAM" id="SignalP"/>
    </source>
</evidence>